<dbReference type="EMBL" id="MU003492">
    <property type="protein sequence ID" value="KAF2477442.1"/>
    <property type="molecule type" value="Genomic_DNA"/>
</dbReference>
<gene>
    <name evidence="1" type="ORF">BDR25DRAFT_308370</name>
</gene>
<comment type="caution">
    <text evidence="1">The sequence shown here is derived from an EMBL/GenBank/DDBJ whole genome shotgun (WGS) entry which is preliminary data.</text>
</comment>
<dbReference type="Proteomes" id="UP000799755">
    <property type="component" value="Unassembled WGS sequence"/>
</dbReference>
<evidence type="ECO:0000313" key="1">
    <source>
        <dbReference type="EMBL" id="KAF2477442.1"/>
    </source>
</evidence>
<protein>
    <submittedName>
        <fullName evidence="1">Uncharacterized protein</fullName>
    </submittedName>
</protein>
<accession>A0ACB6RGJ7</accession>
<name>A0ACB6RGJ7_9PLEO</name>
<proteinExistence type="predicted"/>
<keyword evidence="2" id="KW-1185">Reference proteome</keyword>
<organism evidence="1 2">
    <name type="scientific">Lindgomyces ingoldianus</name>
    <dbReference type="NCBI Taxonomy" id="673940"/>
    <lineage>
        <taxon>Eukaryota</taxon>
        <taxon>Fungi</taxon>
        <taxon>Dikarya</taxon>
        <taxon>Ascomycota</taxon>
        <taxon>Pezizomycotina</taxon>
        <taxon>Dothideomycetes</taxon>
        <taxon>Pleosporomycetidae</taxon>
        <taxon>Pleosporales</taxon>
        <taxon>Lindgomycetaceae</taxon>
        <taxon>Lindgomyces</taxon>
    </lineage>
</organism>
<evidence type="ECO:0000313" key="2">
    <source>
        <dbReference type="Proteomes" id="UP000799755"/>
    </source>
</evidence>
<reference evidence="1" key="1">
    <citation type="journal article" date="2020" name="Stud. Mycol.">
        <title>101 Dothideomycetes genomes: a test case for predicting lifestyles and emergence of pathogens.</title>
        <authorList>
            <person name="Haridas S."/>
            <person name="Albert R."/>
            <person name="Binder M."/>
            <person name="Bloem J."/>
            <person name="Labutti K."/>
            <person name="Salamov A."/>
            <person name="Andreopoulos B."/>
            <person name="Baker S."/>
            <person name="Barry K."/>
            <person name="Bills G."/>
            <person name="Bluhm B."/>
            <person name="Cannon C."/>
            <person name="Castanera R."/>
            <person name="Culley D."/>
            <person name="Daum C."/>
            <person name="Ezra D."/>
            <person name="Gonzalez J."/>
            <person name="Henrissat B."/>
            <person name="Kuo A."/>
            <person name="Liang C."/>
            <person name="Lipzen A."/>
            <person name="Lutzoni F."/>
            <person name="Magnuson J."/>
            <person name="Mondo S."/>
            <person name="Nolan M."/>
            <person name="Ohm R."/>
            <person name="Pangilinan J."/>
            <person name="Park H.-J."/>
            <person name="Ramirez L."/>
            <person name="Alfaro M."/>
            <person name="Sun H."/>
            <person name="Tritt A."/>
            <person name="Yoshinaga Y."/>
            <person name="Zwiers L.-H."/>
            <person name="Turgeon B."/>
            <person name="Goodwin S."/>
            <person name="Spatafora J."/>
            <person name="Crous P."/>
            <person name="Grigoriev I."/>
        </authorList>
    </citation>
    <scope>NUCLEOTIDE SEQUENCE</scope>
    <source>
        <strain evidence="1">ATCC 200398</strain>
    </source>
</reference>
<sequence>MSDTYGSGTVGGVGFGNKMSADPDPNHPELSEQHTTTRFGRNDFHAYSGGHETYGSGAVGGAGFGNKTAPESEDYDNSNIRFGSHGETKPYSGHTEHGSGTTGGAGYGNKTGVFKTRNDSTLGKLMEKVGHVTHNENLAEKGRAKREVQGFGQSEEM</sequence>